<proteinExistence type="predicted"/>
<feature type="domain" description="Secretion system C-terminal sorting" evidence="3">
    <location>
        <begin position="373"/>
        <end position="438"/>
    </location>
</feature>
<evidence type="ECO:0000256" key="2">
    <source>
        <dbReference type="SAM" id="SignalP"/>
    </source>
</evidence>
<organism evidence="5 6">
    <name type="scientific">Marnyiella aurantia</name>
    <dbReference type="NCBI Taxonomy" id="2758037"/>
    <lineage>
        <taxon>Bacteria</taxon>
        <taxon>Pseudomonadati</taxon>
        <taxon>Bacteroidota</taxon>
        <taxon>Flavobacteriia</taxon>
        <taxon>Flavobacteriales</taxon>
        <taxon>Weeksellaceae</taxon>
        <taxon>Marnyiella</taxon>
    </lineage>
</organism>
<name>A0A7D7LPH7_9FLAO</name>
<dbReference type="Pfam" id="PF18962">
    <property type="entry name" value="Por_Secre_tail"/>
    <property type="match status" value="1"/>
</dbReference>
<keyword evidence="1 2" id="KW-0732">Signal</keyword>
<dbReference type="NCBIfam" id="TIGR04183">
    <property type="entry name" value="Por_Secre_tail"/>
    <property type="match status" value="1"/>
</dbReference>
<evidence type="ECO:0000259" key="3">
    <source>
        <dbReference type="Pfam" id="PF18962"/>
    </source>
</evidence>
<reference evidence="7" key="3">
    <citation type="submission" date="2020-07" db="EMBL/GenBank/DDBJ databases">
        <title>Flavobacterium sp. xlx-214.</title>
        <authorList>
            <person name="Yang C."/>
        </authorList>
    </citation>
    <scope>NUCLEOTIDE SEQUENCE [LARGE SCALE GENOMIC DNA]</scope>
    <source>
        <strain evidence="7">CX-624</strain>
    </source>
</reference>
<reference evidence="4" key="4">
    <citation type="submission" date="2020-07" db="EMBL/GenBank/DDBJ databases">
        <authorList>
            <person name="Yang C."/>
        </authorList>
    </citation>
    <scope>NUCLEOTIDE SEQUENCE</scope>
    <source>
        <strain evidence="4">Cx-624</strain>
    </source>
</reference>
<dbReference type="InterPro" id="IPR026444">
    <property type="entry name" value="Secre_tail"/>
</dbReference>
<dbReference type="PANTHER" id="PTHR47199:SF2">
    <property type="entry name" value="PHOTOSYSTEM II STABILITY_ASSEMBLY FACTOR HCF136, CHLOROPLASTIC"/>
    <property type="match status" value="1"/>
</dbReference>
<dbReference type="RefSeq" id="WP_181886354.1">
    <property type="nucleotide sequence ID" value="NZ_CP059472.1"/>
</dbReference>
<dbReference type="CDD" id="cd15482">
    <property type="entry name" value="Sialidase_non-viral"/>
    <property type="match status" value="1"/>
</dbReference>
<feature type="chain" id="PRO_5044656190" evidence="2">
    <location>
        <begin position="20"/>
        <end position="440"/>
    </location>
</feature>
<dbReference type="EMBL" id="CP059472">
    <property type="protein sequence ID" value="QMS98360.1"/>
    <property type="molecule type" value="Genomic_DNA"/>
</dbReference>
<gene>
    <name evidence="5" type="ORF">H1R16_11765</name>
    <name evidence="4" type="ORF">H2507_03700</name>
</gene>
<dbReference type="Proteomes" id="UP000515349">
    <property type="component" value="Chromosome"/>
</dbReference>
<dbReference type="Gene3D" id="2.130.10.10">
    <property type="entry name" value="YVTN repeat-like/Quinoprotein amine dehydrogenase"/>
    <property type="match status" value="2"/>
</dbReference>
<dbReference type="PANTHER" id="PTHR47199">
    <property type="entry name" value="PHOTOSYSTEM II STABILITY/ASSEMBLY FACTOR HCF136, CHLOROPLASTIC"/>
    <property type="match status" value="1"/>
</dbReference>
<evidence type="ECO:0000256" key="1">
    <source>
        <dbReference type="ARBA" id="ARBA00022729"/>
    </source>
</evidence>
<dbReference type="Proteomes" id="UP000539710">
    <property type="component" value="Unassembled WGS sequence"/>
</dbReference>
<dbReference type="InterPro" id="IPR015943">
    <property type="entry name" value="WD40/YVTN_repeat-like_dom_sf"/>
</dbReference>
<dbReference type="AlphaFoldDB" id="A0A7D7LPH7"/>
<reference evidence="5" key="1">
    <citation type="submission" date="2020-07" db="EMBL/GenBank/DDBJ databases">
        <title>Chryseobacterium sp. CX-624.</title>
        <authorList>
            <person name="Yang C."/>
        </authorList>
    </citation>
    <scope>NUCLEOTIDE SEQUENCE</scope>
    <source>
        <strain evidence="5">CX-624</strain>
    </source>
</reference>
<dbReference type="KEGG" id="cbau:H1R16_11765"/>
<dbReference type="SUPFAM" id="SSF110296">
    <property type="entry name" value="Oligoxyloglucan reducing end-specific cellobiohydrolase"/>
    <property type="match status" value="1"/>
</dbReference>
<evidence type="ECO:0000313" key="5">
    <source>
        <dbReference type="EMBL" id="QMS98360.1"/>
    </source>
</evidence>
<reference evidence="6" key="2">
    <citation type="submission" date="2020-07" db="EMBL/GenBank/DDBJ databases">
        <title>Chryseobacterium sp.cx-624.</title>
        <authorList>
            <person name="Yang C."/>
        </authorList>
    </citation>
    <scope>NUCLEOTIDE SEQUENCE [LARGE SCALE GENOMIC DNA]</scope>
    <source>
        <strain evidence="6">cx-624</strain>
    </source>
</reference>
<evidence type="ECO:0000313" key="7">
    <source>
        <dbReference type="Proteomes" id="UP000539710"/>
    </source>
</evidence>
<evidence type="ECO:0000313" key="4">
    <source>
        <dbReference type="EMBL" id="MBA5246267.1"/>
    </source>
</evidence>
<evidence type="ECO:0000313" key="6">
    <source>
        <dbReference type="Proteomes" id="UP000515349"/>
    </source>
</evidence>
<keyword evidence="7" id="KW-1185">Reference proteome</keyword>
<dbReference type="EMBL" id="JACEUX010000001">
    <property type="protein sequence ID" value="MBA5246267.1"/>
    <property type="molecule type" value="Genomic_DNA"/>
</dbReference>
<protein>
    <submittedName>
        <fullName evidence="5">T9SS type A sorting domain-containing protein</fullName>
    </submittedName>
</protein>
<feature type="signal peptide" evidence="2">
    <location>
        <begin position="1"/>
        <end position="19"/>
    </location>
</feature>
<sequence>MRKIFTFFITVLLSGNAFSQSWVSMPQPFAPNRSLDVLSLNSADNFWAYSSNTPKQFAITTDGGSNWTMGNTNDITATYGQYNWNVSALTSVNETTAWVLTLHGSNLYDVWKTSDGGNTWLHQLNLAPGGASILYFFNSDTGIAIGNPVGFNYRYRIYRTVDGGATWSLLPDSSSPHTTGLARPWISFVDGVFYFIEEYFLAGAGFRQRIIKSTDLGITWSALPASFPGRQCLMAWSDTNKAVLVDQTQLSGYPTMQMHRTTDGGQTWSAIPFSGLPLSWITDISYVPGTDILLATGQYYGNDPNAHGSWISTDNGNTWNAIDPNVRHSFLRCYSVGICYSGGFNVATNTAMLFKMNLAGLNTLEVNSTLVGIHPNPTSGELNIVSKNNIKSTALVDLTGKLVIKGISKKMDISFLPKGVYVLTIQFEDGSAVTEKVIKK</sequence>
<accession>A0A7D7LPH7</accession>